<keyword evidence="9" id="KW-1185">Reference proteome</keyword>
<dbReference type="Proteomes" id="UP001163046">
    <property type="component" value="Unassembled WGS sequence"/>
</dbReference>
<evidence type="ECO:0000256" key="6">
    <source>
        <dbReference type="SAM" id="MobiDB-lite"/>
    </source>
</evidence>
<keyword evidence="3" id="KW-0677">Repeat</keyword>
<feature type="repeat" description="WD" evidence="5">
    <location>
        <begin position="26"/>
        <end position="58"/>
    </location>
</feature>
<evidence type="ECO:0000256" key="3">
    <source>
        <dbReference type="ARBA" id="ARBA00022737"/>
    </source>
</evidence>
<dbReference type="GO" id="GO:0034511">
    <property type="term" value="F:U3 snoRNA binding"/>
    <property type="evidence" value="ECO:0007669"/>
    <property type="project" value="TreeGrafter"/>
</dbReference>
<dbReference type="SUPFAM" id="SSF50978">
    <property type="entry name" value="WD40 repeat-like"/>
    <property type="match status" value="1"/>
</dbReference>
<dbReference type="Pfam" id="PF00400">
    <property type="entry name" value="WD40"/>
    <property type="match status" value="1"/>
</dbReference>
<name>A0A9X0CK69_9CNID</name>
<comment type="subcellular location">
    <subcellularLocation>
        <location evidence="1">Nucleus</location>
        <location evidence="1">Nucleolus</location>
    </subcellularLocation>
</comment>
<reference evidence="8" key="1">
    <citation type="submission" date="2023-01" db="EMBL/GenBank/DDBJ databases">
        <title>Genome assembly of the deep-sea coral Lophelia pertusa.</title>
        <authorList>
            <person name="Herrera S."/>
            <person name="Cordes E."/>
        </authorList>
    </citation>
    <scope>NUCLEOTIDE SEQUENCE</scope>
    <source>
        <strain evidence="8">USNM1676648</strain>
        <tissue evidence="8">Polyp</tissue>
    </source>
</reference>
<dbReference type="SMART" id="SM00320">
    <property type="entry name" value="WD40"/>
    <property type="match status" value="1"/>
</dbReference>
<dbReference type="EMBL" id="MU827313">
    <property type="protein sequence ID" value="KAJ7358996.1"/>
    <property type="molecule type" value="Genomic_DNA"/>
</dbReference>
<keyword evidence="2 5" id="KW-0853">WD repeat</keyword>
<dbReference type="InterPro" id="IPR001680">
    <property type="entry name" value="WD40_rpt"/>
</dbReference>
<dbReference type="InterPro" id="IPR013934">
    <property type="entry name" value="Utp13_C"/>
</dbReference>
<dbReference type="GO" id="GO:0000480">
    <property type="term" value="P:endonucleolytic cleavage in 5'-ETS of tricistronic rRNA transcript (SSU-rRNA, 5.8S rRNA, LSU-rRNA)"/>
    <property type="evidence" value="ECO:0007669"/>
    <property type="project" value="TreeGrafter"/>
</dbReference>
<feature type="region of interest" description="Disordered" evidence="6">
    <location>
        <begin position="248"/>
        <end position="351"/>
    </location>
</feature>
<protein>
    <submittedName>
        <fullName evidence="8">Transducin (Beta)-like 3</fullName>
    </submittedName>
</protein>
<evidence type="ECO:0000313" key="8">
    <source>
        <dbReference type="EMBL" id="KAJ7358996.1"/>
    </source>
</evidence>
<feature type="compositionally biased region" description="Low complexity" evidence="6">
    <location>
        <begin position="248"/>
        <end position="259"/>
    </location>
</feature>
<feature type="compositionally biased region" description="Acidic residues" evidence="6">
    <location>
        <begin position="280"/>
        <end position="297"/>
    </location>
</feature>
<dbReference type="AlphaFoldDB" id="A0A9X0CK69"/>
<sequence length="351" mass="39181">MQLISSGSEGLVKLWTIKTNECVKTFDQHLDKVWSIALNKNQDQLVSGGADSMINIWKDVTEAEQEQAHAAMEENIVKQQELSNLIADNKYLEAIGLAITLEQPFRVMNIMKDILLVENGTEELTKAVKSLREDQLDVILRFLVEWNTNSKNCHIAQTVLTIILKHNSPYELMNRKNMKDTVEGLLPYSEKHFQRMSRLLQQMEFIEYTWQSMKLSGPLLSIPQTVGVASEAASTSDAAMDCRLTRLGESSQESGVSGSHVDVPSIPDLSRIDGNGIDDHDSEENGSMDGISDDDVAENGHINGTDDRDTRENGHMDGTRDHECSMEETSDHAAVGGQNEMQLFEIDKEGN</sequence>
<proteinExistence type="predicted"/>
<gene>
    <name evidence="8" type="primary">TBL3_4</name>
    <name evidence="8" type="ORF">OS493_019903</name>
</gene>
<dbReference type="Gene3D" id="2.130.10.10">
    <property type="entry name" value="YVTN repeat-like/Quinoprotein amine dehydrogenase"/>
    <property type="match status" value="1"/>
</dbReference>
<evidence type="ECO:0000256" key="2">
    <source>
        <dbReference type="ARBA" id="ARBA00022574"/>
    </source>
</evidence>
<evidence type="ECO:0000256" key="4">
    <source>
        <dbReference type="ARBA" id="ARBA00023242"/>
    </source>
</evidence>
<evidence type="ECO:0000313" key="9">
    <source>
        <dbReference type="Proteomes" id="UP001163046"/>
    </source>
</evidence>
<feature type="domain" description="U3 small nucleolar RNA-associated protein 13 C-terminal" evidence="7">
    <location>
        <begin position="79"/>
        <end position="213"/>
    </location>
</feature>
<dbReference type="OrthoDB" id="5414888at2759"/>
<dbReference type="PANTHER" id="PTHR19854:SF15">
    <property type="entry name" value="TRANSDUCIN BETA-LIKE PROTEIN 3"/>
    <property type="match status" value="1"/>
</dbReference>
<feature type="repeat" description="WD" evidence="5">
    <location>
        <begin position="1"/>
        <end position="25"/>
    </location>
</feature>
<dbReference type="InterPro" id="IPR015943">
    <property type="entry name" value="WD40/YVTN_repeat-like_dom_sf"/>
</dbReference>
<organism evidence="8 9">
    <name type="scientific">Desmophyllum pertusum</name>
    <dbReference type="NCBI Taxonomy" id="174260"/>
    <lineage>
        <taxon>Eukaryota</taxon>
        <taxon>Metazoa</taxon>
        <taxon>Cnidaria</taxon>
        <taxon>Anthozoa</taxon>
        <taxon>Hexacorallia</taxon>
        <taxon>Scleractinia</taxon>
        <taxon>Caryophylliina</taxon>
        <taxon>Caryophylliidae</taxon>
        <taxon>Desmophyllum</taxon>
    </lineage>
</organism>
<evidence type="ECO:0000259" key="7">
    <source>
        <dbReference type="Pfam" id="PF08625"/>
    </source>
</evidence>
<comment type="caution">
    <text evidence="8">The sequence shown here is derived from an EMBL/GenBank/DDBJ whole genome shotgun (WGS) entry which is preliminary data.</text>
</comment>
<evidence type="ECO:0000256" key="1">
    <source>
        <dbReference type="ARBA" id="ARBA00004604"/>
    </source>
</evidence>
<dbReference type="PANTHER" id="PTHR19854">
    <property type="entry name" value="TRANSDUCIN BETA-LIKE 3"/>
    <property type="match status" value="1"/>
</dbReference>
<dbReference type="InterPro" id="IPR036322">
    <property type="entry name" value="WD40_repeat_dom_sf"/>
</dbReference>
<dbReference type="Pfam" id="PF08625">
    <property type="entry name" value="Utp13"/>
    <property type="match status" value="1"/>
</dbReference>
<dbReference type="GO" id="GO:0030686">
    <property type="term" value="C:90S preribosome"/>
    <property type="evidence" value="ECO:0007669"/>
    <property type="project" value="TreeGrafter"/>
</dbReference>
<dbReference type="GO" id="GO:0032040">
    <property type="term" value="C:small-subunit processome"/>
    <property type="evidence" value="ECO:0007669"/>
    <property type="project" value="InterPro"/>
</dbReference>
<dbReference type="PROSITE" id="PS50082">
    <property type="entry name" value="WD_REPEATS_2"/>
    <property type="match status" value="2"/>
</dbReference>
<keyword evidence="4" id="KW-0539">Nucleus</keyword>
<evidence type="ECO:0000256" key="5">
    <source>
        <dbReference type="PROSITE-ProRule" id="PRU00221"/>
    </source>
</evidence>
<feature type="compositionally biased region" description="Basic and acidic residues" evidence="6">
    <location>
        <begin position="304"/>
        <end position="331"/>
    </location>
</feature>
<dbReference type="GO" id="GO:0000472">
    <property type="term" value="P:endonucleolytic cleavage to generate mature 5'-end of SSU-rRNA from (SSU-rRNA, 5.8S rRNA, LSU-rRNA)"/>
    <property type="evidence" value="ECO:0007669"/>
    <property type="project" value="TreeGrafter"/>
</dbReference>
<dbReference type="PROSITE" id="PS50294">
    <property type="entry name" value="WD_REPEATS_REGION"/>
    <property type="match status" value="1"/>
</dbReference>
<accession>A0A9X0CK69</accession>